<accession>A0A0F9BUZ8</accession>
<reference evidence="1" key="1">
    <citation type="journal article" date="2015" name="Nature">
        <title>Complex archaea that bridge the gap between prokaryotes and eukaryotes.</title>
        <authorList>
            <person name="Spang A."/>
            <person name="Saw J.H."/>
            <person name="Jorgensen S.L."/>
            <person name="Zaremba-Niedzwiedzka K."/>
            <person name="Martijn J."/>
            <person name="Lind A.E."/>
            <person name="van Eijk R."/>
            <person name="Schleper C."/>
            <person name="Guy L."/>
            <person name="Ettema T.J."/>
        </authorList>
    </citation>
    <scope>NUCLEOTIDE SEQUENCE</scope>
</reference>
<sequence>MKPESRTAKYPTTQEIELLCNRIHNLLPENNREKLPPWIRERLNEVIKYLEEPSSIIRSVIVRGIQDIAKEEAEK</sequence>
<organism evidence="1">
    <name type="scientific">marine sediment metagenome</name>
    <dbReference type="NCBI Taxonomy" id="412755"/>
    <lineage>
        <taxon>unclassified sequences</taxon>
        <taxon>metagenomes</taxon>
        <taxon>ecological metagenomes</taxon>
    </lineage>
</organism>
<dbReference type="EMBL" id="LAZR01047428">
    <property type="protein sequence ID" value="KKK94244.1"/>
    <property type="molecule type" value="Genomic_DNA"/>
</dbReference>
<name>A0A0F9BUZ8_9ZZZZ</name>
<comment type="caution">
    <text evidence="1">The sequence shown here is derived from an EMBL/GenBank/DDBJ whole genome shotgun (WGS) entry which is preliminary data.</text>
</comment>
<proteinExistence type="predicted"/>
<gene>
    <name evidence="1" type="ORF">LCGC14_2684810</name>
</gene>
<dbReference type="AlphaFoldDB" id="A0A0F9BUZ8"/>
<evidence type="ECO:0000313" key="1">
    <source>
        <dbReference type="EMBL" id="KKK94244.1"/>
    </source>
</evidence>
<protein>
    <submittedName>
        <fullName evidence="1">Uncharacterized protein</fullName>
    </submittedName>
</protein>